<feature type="domain" description="Response regulatory" evidence="2">
    <location>
        <begin position="7"/>
        <end position="130"/>
    </location>
</feature>
<dbReference type="AlphaFoldDB" id="A0A2P7NRB2"/>
<dbReference type="Proteomes" id="UP000241912">
    <property type="component" value="Unassembled WGS sequence"/>
</dbReference>
<evidence type="ECO:0000259" key="2">
    <source>
        <dbReference type="PROSITE" id="PS50110"/>
    </source>
</evidence>
<dbReference type="SUPFAM" id="SSF141868">
    <property type="entry name" value="EAL domain-like"/>
    <property type="match status" value="1"/>
</dbReference>
<reference evidence="4 5" key="1">
    <citation type="submission" date="2018-03" db="EMBL/GenBank/DDBJ databases">
        <title>Draft genome of Nitrosomonas supralitoralis APG5.</title>
        <authorList>
            <person name="Urakawa H."/>
            <person name="Lopez J.V."/>
        </authorList>
    </citation>
    <scope>NUCLEOTIDE SEQUENCE [LARGE SCALE GENOMIC DNA]</scope>
    <source>
        <strain evidence="4 5">APG5</strain>
    </source>
</reference>
<dbReference type="PANTHER" id="PTHR33121:SF70">
    <property type="entry name" value="SIGNALING PROTEIN YKOW"/>
    <property type="match status" value="1"/>
</dbReference>
<dbReference type="EMBL" id="PXXU01000085">
    <property type="protein sequence ID" value="PSJ16012.1"/>
    <property type="molecule type" value="Genomic_DNA"/>
</dbReference>
<dbReference type="InterPro" id="IPR035919">
    <property type="entry name" value="EAL_sf"/>
</dbReference>
<dbReference type="InterPro" id="IPR011006">
    <property type="entry name" value="CheY-like_superfamily"/>
</dbReference>
<dbReference type="SUPFAM" id="SSF52172">
    <property type="entry name" value="CheY-like"/>
    <property type="match status" value="1"/>
</dbReference>
<dbReference type="Pfam" id="PF00563">
    <property type="entry name" value="EAL"/>
    <property type="match status" value="1"/>
</dbReference>
<dbReference type="SMART" id="SM00448">
    <property type="entry name" value="REC"/>
    <property type="match status" value="1"/>
</dbReference>
<dbReference type="Gene3D" id="3.40.50.2300">
    <property type="match status" value="1"/>
</dbReference>
<dbReference type="GO" id="GO:0000160">
    <property type="term" value="P:phosphorelay signal transduction system"/>
    <property type="evidence" value="ECO:0007669"/>
    <property type="project" value="InterPro"/>
</dbReference>
<sequence>MVANRLNILVVEDDNFQRKMIVKMLHALNVLSVNDVDNGRSALEIIRKQSETPVDIVICDLNMPEMDGLEFLRHLGEKQYNISVIIISALDSKLVLSAGKMTRMYGAKLLGAIEKPIYLEHLKDLFLKYERFENKWFPSTESINFSLDEMKQGIRNKQFETFLQPKIDLQTSRVTGAEALARWIHPVHGVIGPHIFIPLLEKNNQIDELSFLILDKAAAACRLLHNNNCKITVSVNLSLVSLDDITLANKISKIVKAADVDPSYITLEITETAAMTGAAHALENLTRLCMNGFKLSIDDYGTGYSSLQQLTRIAFSELKIDQSFIQDSVNNEAARIVIKSSIDMARELKVQSVAEGVETQQDWDMLKDMGCNTAQGYFIAKPMNLPSFIDYCVEKKQKY</sequence>
<comment type="caution">
    <text evidence="4">The sequence shown here is derived from an EMBL/GenBank/DDBJ whole genome shotgun (WGS) entry which is preliminary data.</text>
</comment>
<dbReference type="InterPro" id="IPR050706">
    <property type="entry name" value="Cyclic-di-GMP_PDE-like"/>
</dbReference>
<feature type="modified residue" description="4-aspartylphosphate" evidence="1">
    <location>
        <position position="60"/>
    </location>
</feature>
<evidence type="ECO:0000256" key="1">
    <source>
        <dbReference type="PROSITE-ProRule" id="PRU00169"/>
    </source>
</evidence>
<gene>
    <name evidence="4" type="ORF">C7H79_15880</name>
</gene>
<organism evidence="4 5">
    <name type="scientific">Nitrosomonas supralitoralis</name>
    <dbReference type="NCBI Taxonomy" id="2116706"/>
    <lineage>
        <taxon>Bacteria</taxon>
        <taxon>Pseudomonadati</taxon>
        <taxon>Pseudomonadota</taxon>
        <taxon>Betaproteobacteria</taxon>
        <taxon>Nitrosomonadales</taxon>
        <taxon>Nitrosomonadaceae</taxon>
        <taxon>Nitrosomonas</taxon>
    </lineage>
</organism>
<evidence type="ECO:0000313" key="4">
    <source>
        <dbReference type="EMBL" id="PSJ16012.1"/>
    </source>
</evidence>
<keyword evidence="5" id="KW-1185">Reference proteome</keyword>
<dbReference type="PROSITE" id="PS50110">
    <property type="entry name" value="RESPONSE_REGULATORY"/>
    <property type="match status" value="1"/>
</dbReference>
<proteinExistence type="predicted"/>
<protein>
    <submittedName>
        <fullName evidence="4">Diguanylate phosphodiesterase</fullName>
    </submittedName>
</protein>
<dbReference type="OrthoDB" id="9813903at2"/>
<dbReference type="InterPro" id="IPR001633">
    <property type="entry name" value="EAL_dom"/>
</dbReference>
<feature type="domain" description="EAL" evidence="3">
    <location>
        <begin position="143"/>
        <end position="396"/>
    </location>
</feature>
<accession>A0A2P7NRB2</accession>
<dbReference type="InterPro" id="IPR001789">
    <property type="entry name" value="Sig_transdc_resp-reg_receiver"/>
</dbReference>
<dbReference type="RefSeq" id="WP_106708240.1">
    <property type="nucleotide sequence ID" value="NZ_PXXU01000085.1"/>
</dbReference>
<keyword evidence="1" id="KW-0597">Phosphoprotein</keyword>
<dbReference type="GO" id="GO:0071111">
    <property type="term" value="F:cyclic-guanylate-specific phosphodiesterase activity"/>
    <property type="evidence" value="ECO:0007669"/>
    <property type="project" value="InterPro"/>
</dbReference>
<dbReference type="Gene3D" id="3.20.20.450">
    <property type="entry name" value="EAL domain"/>
    <property type="match status" value="1"/>
</dbReference>
<dbReference type="PANTHER" id="PTHR33121">
    <property type="entry name" value="CYCLIC DI-GMP PHOSPHODIESTERASE PDEF"/>
    <property type="match status" value="1"/>
</dbReference>
<evidence type="ECO:0000313" key="5">
    <source>
        <dbReference type="Proteomes" id="UP000241912"/>
    </source>
</evidence>
<dbReference type="CDD" id="cd01948">
    <property type="entry name" value="EAL"/>
    <property type="match status" value="1"/>
</dbReference>
<name>A0A2P7NRB2_9PROT</name>
<dbReference type="PROSITE" id="PS50883">
    <property type="entry name" value="EAL"/>
    <property type="match status" value="1"/>
</dbReference>
<dbReference type="SMART" id="SM00052">
    <property type="entry name" value="EAL"/>
    <property type="match status" value="1"/>
</dbReference>
<evidence type="ECO:0000259" key="3">
    <source>
        <dbReference type="PROSITE" id="PS50883"/>
    </source>
</evidence>
<dbReference type="Pfam" id="PF00072">
    <property type="entry name" value="Response_reg"/>
    <property type="match status" value="1"/>
</dbReference>